<dbReference type="Proteomes" id="UP000789920">
    <property type="component" value="Unassembled WGS sequence"/>
</dbReference>
<protein>
    <submittedName>
        <fullName evidence="1">10081_t:CDS:1</fullName>
    </submittedName>
</protein>
<accession>A0ACA9L684</accession>
<name>A0ACA9L684_9GLOM</name>
<sequence length="115" mass="13533">VNNIQGYAIIARVNWLNKVQNIINLKKRQFKFTWENKSYILPITCWKKPQYNNNESISLKISSESNNSNNQTLVIETNEYSEDKYESSDNKLKESKEFLVIENSDEKPILEINDT</sequence>
<dbReference type="EMBL" id="CAJVQC010002437">
    <property type="protein sequence ID" value="CAG8511490.1"/>
    <property type="molecule type" value="Genomic_DNA"/>
</dbReference>
<keyword evidence="2" id="KW-1185">Reference proteome</keyword>
<gene>
    <name evidence="1" type="ORF">RPERSI_LOCUS2278</name>
</gene>
<feature type="non-terminal residue" evidence="1">
    <location>
        <position position="1"/>
    </location>
</feature>
<comment type="caution">
    <text evidence="1">The sequence shown here is derived from an EMBL/GenBank/DDBJ whole genome shotgun (WGS) entry which is preliminary data.</text>
</comment>
<evidence type="ECO:0000313" key="1">
    <source>
        <dbReference type="EMBL" id="CAG8511490.1"/>
    </source>
</evidence>
<reference evidence="1" key="1">
    <citation type="submission" date="2021-06" db="EMBL/GenBank/DDBJ databases">
        <authorList>
            <person name="Kallberg Y."/>
            <person name="Tangrot J."/>
            <person name="Rosling A."/>
        </authorList>
    </citation>
    <scope>NUCLEOTIDE SEQUENCE</scope>
    <source>
        <strain evidence="1">MA461A</strain>
    </source>
</reference>
<organism evidence="1 2">
    <name type="scientific">Racocetra persica</name>
    <dbReference type="NCBI Taxonomy" id="160502"/>
    <lineage>
        <taxon>Eukaryota</taxon>
        <taxon>Fungi</taxon>
        <taxon>Fungi incertae sedis</taxon>
        <taxon>Mucoromycota</taxon>
        <taxon>Glomeromycotina</taxon>
        <taxon>Glomeromycetes</taxon>
        <taxon>Diversisporales</taxon>
        <taxon>Gigasporaceae</taxon>
        <taxon>Racocetra</taxon>
    </lineage>
</organism>
<evidence type="ECO:0000313" key="2">
    <source>
        <dbReference type="Proteomes" id="UP000789920"/>
    </source>
</evidence>
<proteinExistence type="predicted"/>